<dbReference type="NCBIfam" id="TIGR02595">
    <property type="entry name" value="PEP_CTERM"/>
    <property type="match status" value="1"/>
</dbReference>
<dbReference type="InterPro" id="IPR013424">
    <property type="entry name" value="Ice-binding_C"/>
</dbReference>
<name>A0A1T1AUG6_RHOFE</name>
<accession>A0A1T1AUG6</accession>
<protein>
    <recommendedName>
        <fullName evidence="2">Ice-binding protein C-terminal domain-containing protein</fullName>
    </recommendedName>
</protein>
<dbReference type="Pfam" id="PF07589">
    <property type="entry name" value="PEP-CTERM"/>
    <property type="match status" value="1"/>
</dbReference>
<feature type="domain" description="Ice-binding protein C-terminal" evidence="2">
    <location>
        <begin position="154"/>
        <end position="177"/>
    </location>
</feature>
<reference evidence="3 4" key="1">
    <citation type="submission" date="2017-01" db="EMBL/GenBank/DDBJ databases">
        <title>Genome sequencing of Rhodoferax fermentans JCM 7819.</title>
        <authorList>
            <person name="Kim Y.J."/>
            <person name="Farh M.E.-A."/>
            <person name="Yang D.-C."/>
        </authorList>
    </citation>
    <scope>NUCLEOTIDE SEQUENCE [LARGE SCALE GENOMIC DNA]</scope>
    <source>
        <strain evidence="3 4">JCM 7819</strain>
    </source>
</reference>
<dbReference type="RefSeq" id="WP_078365604.1">
    <property type="nucleotide sequence ID" value="NZ_MTJN01000002.1"/>
</dbReference>
<dbReference type="Proteomes" id="UP000190750">
    <property type="component" value="Unassembled WGS sequence"/>
</dbReference>
<dbReference type="AlphaFoldDB" id="A0A1T1AUG6"/>
<keyword evidence="4" id="KW-1185">Reference proteome</keyword>
<keyword evidence="1" id="KW-0812">Transmembrane</keyword>
<keyword evidence="1" id="KW-0472">Membrane</keyword>
<dbReference type="STRING" id="28066.RF819_14410"/>
<dbReference type="EMBL" id="MTJN01000002">
    <property type="protein sequence ID" value="OOV07754.1"/>
    <property type="molecule type" value="Genomic_DNA"/>
</dbReference>
<sequence>MFQQALATKIMMTSLFKKITVALALVGALGAASASVVPVNLGKLNDSLTYSADISGPFEEVLSFQADKLLGADARLVIFDFAGGIGGSYSFGFGSSLDSATWLDALGGELVAVDEVVSAYSLALPTLSAGETYWFRLVGEASDASYTFKVAPYSIPEPGSMALVLLAAGGMAFVARRWSNLTDKKGA</sequence>
<comment type="caution">
    <text evidence="3">The sequence shown here is derived from an EMBL/GenBank/DDBJ whole genome shotgun (WGS) entry which is preliminary data.</text>
</comment>
<evidence type="ECO:0000259" key="2">
    <source>
        <dbReference type="Pfam" id="PF07589"/>
    </source>
</evidence>
<evidence type="ECO:0000313" key="3">
    <source>
        <dbReference type="EMBL" id="OOV07754.1"/>
    </source>
</evidence>
<gene>
    <name evidence="3" type="ORF">RF819_14410</name>
</gene>
<feature type="transmembrane region" description="Helical" evidence="1">
    <location>
        <begin position="158"/>
        <end position="175"/>
    </location>
</feature>
<organism evidence="3 4">
    <name type="scientific">Rhodoferax fermentans</name>
    <dbReference type="NCBI Taxonomy" id="28066"/>
    <lineage>
        <taxon>Bacteria</taxon>
        <taxon>Pseudomonadati</taxon>
        <taxon>Pseudomonadota</taxon>
        <taxon>Betaproteobacteria</taxon>
        <taxon>Burkholderiales</taxon>
        <taxon>Comamonadaceae</taxon>
        <taxon>Rhodoferax</taxon>
    </lineage>
</organism>
<evidence type="ECO:0000256" key="1">
    <source>
        <dbReference type="SAM" id="Phobius"/>
    </source>
</evidence>
<proteinExistence type="predicted"/>
<keyword evidence="1" id="KW-1133">Transmembrane helix</keyword>
<evidence type="ECO:0000313" key="4">
    <source>
        <dbReference type="Proteomes" id="UP000190750"/>
    </source>
</evidence>